<evidence type="ECO:0000256" key="1">
    <source>
        <dbReference type="SAM" id="Phobius"/>
    </source>
</evidence>
<sequence>MNPLTTPIRAVSLLQYLAGFALLAYTAYAFVMTQRMTSAVNQMIVPGSGPPFVFPTFGWFIFGALIVFSLLAMVTGYLLQFRCGYWYCVIIAGAECLYVPVGTVLGFLTLLVLLRPSVAAEFRTQQAMQNIEHGEPSDARRVAES</sequence>
<proteinExistence type="predicted"/>
<keyword evidence="1" id="KW-0472">Membrane</keyword>
<keyword evidence="3" id="KW-1185">Reference proteome</keyword>
<evidence type="ECO:0000313" key="2">
    <source>
        <dbReference type="EMBL" id="MDM4019584.1"/>
    </source>
</evidence>
<feature type="transmembrane region" description="Helical" evidence="1">
    <location>
        <begin position="52"/>
        <end position="78"/>
    </location>
</feature>
<organism evidence="2 3">
    <name type="scientific">Roseiconus lacunae</name>
    <dbReference type="NCBI Taxonomy" id="2605694"/>
    <lineage>
        <taxon>Bacteria</taxon>
        <taxon>Pseudomonadati</taxon>
        <taxon>Planctomycetota</taxon>
        <taxon>Planctomycetia</taxon>
        <taxon>Pirellulales</taxon>
        <taxon>Pirellulaceae</taxon>
        <taxon>Roseiconus</taxon>
    </lineage>
</organism>
<name>A0ABT7PSW5_9BACT</name>
<keyword evidence="1" id="KW-1133">Transmembrane helix</keyword>
<comment type="caution">
    <text evidence="2">The sequence shown here is derived from an EMBL/GenBank/DDBJ whole genome shotgun (WGS) entry which is preliminary data.</text>
</comment>
<gene>
    <name evidence="2" type="ORF">QTN89_29290</name>
</gene>
<dbReference type="Proteomes" id="UP001239462">
    <property type="component" value="Unassembled WGS sequence"/>
</dbReference>
<feature type="transmembrane region" description="Helical" evidence="1">
    <location>
        <begin position="12"/>
        <end position="31"/>
    </location>
</feature>
<keyword evidence="1" id="KW-0812">Transmembrane</keyword>
<feature type="transmembrane region" description="Helical" evidence="1">
    <location>
        <begin position="84"/>
        <end position="114"/>
    </location>
</feature>
<protein>
    <submittedName>
        <fullName evidence="2">Uncharacterized protein</fullName>
    </submittedName>
</protein>
<reference evidence="2 3" key="1">
    <citation type="submission" date="2023-06" db="EMBL/GenBank/DDBJ databases">
        <title>Roseiconus lacunae JC819 isolated from Gulf of Mannar region, Tamil Nadu.</title>
        <authorList>
            <person name="Pk S."/>
            <person name="Ch S."/>
            <person name="Ch V.R."/>
        </authorList>
    </citation>
    <scope>NUCLEOTIDE SEQUENCE [LARGE SCALE GENOMIC DNA]</scope>
    <source>
        <strain evidence="2 3">JC819</strain>
    </source>
</reference>
<evidence type="ECO:0000313" key="3">
    <source>
        <dbReference type="Proteomes" id="UP001239462"/>
    </source>
</evidence>
<dbReference type="EMBL" id="JASZZN010000183">
    <property type="protein sequence ID" value="MDM4019584.1"/>
    <property type="molecule type" value="Genomic_DNA"/>
</dbReference>
<accession>A0ABT7PSW5</accession>